<accession>A0AA88YW86</accession>
<feature type="domain" description="Kazal-like" evidence="1">
    <location>
        <begin position="88"/>
        <end position="148"/>
    </location>
</feature>
<dbReference type="CDD" id="cd00104">
    <property type="entry name" value="KAZAL_FS"/>
    <property type="match status" value="1"/>
</dbReference>
<comment type="caution">
    <text evidence="2">The sequence shown here is derived from an EMBL/GenBank/DDBJ whole genome shotgun (WGS) entry which is preliminary data.</text>
</comment>
<name>A0AA88YW86_PINIB</name>
<dbReference type="SUPFAM" id="SSF100895">
    <property type="entry name" value="Kazal-type serine protease inhibitors"/>
    <property type="match status" value="1"/>
</dbReference>
<sequence>MLDKFHLEDGDDRTLKIIKVTEIRALVIGADEVKVQMIDLNLQSRKPTSWGIASNCDHGKTYTSKSIAEPFKIIFLVVPSQSLSVSFASLDSLCRQVASIDCSLTYLPDGDETLCGTDGNTYLNFCWYAQRRCKNNNLTMKHFGACLIISGDNNNNSSTSTKWSSSTTVASPTTTRDIIVQVFCAHTDDTVCPQTLDPVCATNYQFYRNE</sequence>
<dbReference type="SMART" id="SM00280">
    <property type="entry name" value="KAZAL"/>
    <property type="match status" value="1"/>
</dbReference>
<dbReference type="AlphaFoldDB" id="A0AA88YW86"/>
<evidence type="ECO:0000259" key="1">
    <source>
        <dbReference type="PROSITE" id="PS51465"/>
    </source>
</evidence>
<reference evidence="2" key="1">
    <citation type="submission" date="2019-08" db="EMBL/GenBank/DDBJ databases">
        <title>The improved chromosome-level genome for the pearl oyster Pinctada fucata martensii using PacBio sequencing and Hi-C.</title>
        <authorList>
            <person name="Zheng Z."/>
        </authorList>
    </citation>
    <scope>NUCLEOTIDE SEQUENCE</scope>
    <source>
        <strain evidence="2">ZZ-2019</strain>
        <tissue evidence="2">Adductor muscle</tissue>
    </source>
</reference>
<dbReference type="EMBL" id="VSWD01000002">
    <property type="protein sequence ID" value="KAK3107752.1"/>
    <property type="molecule type" value="Genomic_DNA"/>
</dbReference>
<dbReference type="Proteomes" id="UP001186944">
    <property type="component" value="Unassembled WGS sequence"/>
</dbReference>
<proteinExistence type="predicted"/>
<dbReference type="PROSITE" id="PS51465">
    <property type="entry name" value="KAZAL_2"/>
    <property type="match status" value="1"/>
</dbReference>
<keyword evidence="3" id="KW-1185">Reference proteome</keyword>
<evidence type="ECO:0000313" key="2">
    <source>
        <dbReference type="EMBL" id="KAK3107752.1"/>
    </source>
</evidence>
<organism evidence="2 3">
    <name type="scientific">Pinctada imbricata</name>
    <name type="common">Atlantic pearl-oyster</name>
    <name type="synonym">Pinctada martensii</name>
    <dbReference type="NCBI Taxonomy" id="66713"/>
    <lineage>
        <taxon>Eukaryota</taxon>
        <taxon>Metazoa</taxon>
        <taxon>Spiralia</taxon>
        <taxon>Lophotrochozoa</taxon>
        <taxon>Mollusca</taxon>
        <taxon>Bivalvia</taxon>
        <taxon>Autobranchia</taxon>
        <taxon>Pteriomorphia</taxon>
        <taxon>Pterioida</taxon>
        <taxon>Pterioidea</taxon>
        <taxon>Pteriidae</taxon>
        <taxon>Pinctada</taxon>
    </lineage>
</organism>
<evidence type="ECO:0000313" key="3">
    <source>
        <dbReference type="Proteomes" id="UP001186944"/>
    </source>
</evidence>
<dbReference type="Gene3D" id="3.30.60.30">
    <property type="match status" value="2"/>
</dbReference>
<protein>
    <recommendedName>
        <fullName evidence="1">Kazal-like domain-containing protein</fullName>
    </recommendedName>
</protein>
<dbReference type="InterPro" id="IPR002350">
    <property type="entry name" value="Kazal_dom"/>
</dbReference>
<dbReference type="Pfam" id="PF07648">
    <property type="entry name" value="Kazal_2"/>
    <property type="match status" value="2"/>
</dbReference>
<gene>
    <name evidence="2" type="ORF">FSP39_021487</name>
</gene>
<dbReference type="InterPro" id="IPR036058">
    <property type="entry name" value="Kazal_dom_sf"/>
</dbReference>